<evidence type="ECO:0000313" key="3">
    <source>
        <dbReference type="Proteomes" id="UP000266745"/>
    </source>
</evidence>
<feature type="compositionally biased region" description="Basic and acidic residues" evidence="1">
    <location>
        <begin position="198"/>
        <end position="210"/>
    </location>
</feature>
<dbReference type="Proteomes" id="UP000266745">
    <property type="component" value="Chromosome"/>
</dbReference>
<name>A0A3G1B3S9_9ARCH</name>
<evidence type="ECO:0000256" key="1">
    <source>
        <dbReference type="SAM" id="MobiDB-lite"/>
    </source>
</evidence>
<sequence length="254" mass="28640">MNKPVFAILLAGILVTSVLAQESFAENSKCDGDCVAPTFGTLDDGRVIVEKGLTINDQSFDVSEFSQTIPTQTFTVGQTNTVKLTVYENSGVSSLRYVSLTISDYKGERDQTEKARIALTQDFDGTQKLDILDFDKILSNVKYNATQIDSFTTVVYFTFDITKSVDKSALIIESWDDARNARKNILLDAIKAEEKSMEKVKEEKMMEKKMTQKKTPVKVEEKKEEKSEKSKEKSTKKPQIAKGKKTKKLPRQYQ</sequence>
<dbReference type="KEGG" id="tah:SU86_008000"/>
<accession>A0A3G1B3S9</accession>
<dbReference type="OrthoDB" id="10401at2157"/>
<dbReference type="GeneID" id="24874500"/>
<dbReference type="AlphaFoldDB" id="A0A3G1B3S9"/>
<organism evidence="2 3">
    <name type="scientific">Candidatus Nitrosotenuis cloacae</name>
    <dbReference type="NCBI Taxonomy" id="1603555"/>
    <lineage>
        <taxon>Archaea</taxon>
        <taxon>Nitrososphaerota</taxon>
        <taxon>Candidatus Nitrosotenuis</taxon>
    </lineage>
</organism>
<reference evidence="2 3" key="1">
    <citation type="journal article" date="2016" name="Sci. Rep.">
        <title>A novel ammonia-oxidizing archaeon from wastewater treatment plant: Its enrichment, physiological and genomic characteristics.</title>
        <authorList>
            <person name="Li Y."/>
            <person name="Ding K."/>
            <person name="Wen X."/>
            <person name="Zhang B."/>
            <person name="Shen B."/>
            <person name="Yang Y."/>
        </authorList>
    </citation>
    <scope>NUCLEOTIDE SEQUENCE [LARGE SCALE GENOMIC DNA]</scope>
    <source>
        <strain evidence="2 3">SAT1</strain>
    </source>
</reference>
<dbReference type="STRING" id="1603555.SU86_008000"/>
<feature type="compositionally biased region" description="Basic and acidic residues" evidence="1">
    <location>
        <begin position="217"/>
        <end position="235"/>
    </location>
</feature>
<feature type="region of interest" description="Disordered" evidence="1">
    <location>
        <begin position="198"/>
        <end position="254"/>
    </location>
</feature>
<dbReference type="PROSITE" id="PS00018">
    <property type="entry name" value="EF_HAND_1"/>
    <property type="match status" value="1"/>
</dbReference>
<gene>
    <name evidence="2" type="ORF">SU86_008000</name>
</gene>
<keyword evidence="3" id="KW-1185">Reference proteome</keyword>
<dbReference type="RefSeq" id="WP_048186999.1">
    <property type="nucleotide sequence ID" value="NZ_CP011097.1"/>
</dbReference>
<feature type="compositionally biased region" description="Basic residues" evidence="1">
    <location>
        <begin position="242"/>
        <end position="254"/>
    </location>
</feature>
<protein>
    <submittedName>
        <fullName evidence="2">Uncharacterized protein</fullName>
    </submittedName>
</protein>
<dbReference type="InterPro" id="IPR018247">
    <property type="entry name" value="EF_Hand_1_Ca_BS"/>
</dbReference>
<evidence type="ECO:0000313" key="2">
    <source>
        <dbReference type="EMBL" id="AJZ76313.1"/>
    </source>
</evidence>
<proteinExistence type="predicted"/>
<dbReference type="EMBL" id="CP011097">
    <property type="protein sequence ID" value="AJZ76313.1"/>
    <property type="molecule type" value="Genomic_DNA"/>
</dbReference>